<accession>A0A3E0VZ84</accession>
<dbReference type="Proteomes" id="UP000256541">
    <property type="component" value="Unassembled WGS sequence"/>
</dbReference>
<feature type="region of interest" description="Disordered" evidence="1">
    <location>
        <begin position="1"/>
        <end position="39"/>
    </location>
</feature>
<gene>
    <name evidence="2" type="ORF">B7R22_10985</name>
</gene>
<feature type="region of interest" description="Disordered" evidence="1">
    <location>
        <begin position="94"/>
        <end position="170"/>
    </location>
</feature>
<name>A0A3E0VZ84_9MICO</name>
<proteinExistence type="predicted"/>
<feature type="compositionally biased region" description="Polar residues" evidence="1">
    <location>
        <begin position="134"/>
        <end position="143"/>
    </location>
</feature>
<dbReference type="EMBL" id="NBXB01000029">
    <property type="protein sequence ID" value="RFA14127.1"/>
    <property type="molecule type" value="Genomic_DNA"/>
</dbReference>
<evidence type="ECO:0000313" key="2">
    <source>
        <dbReference type="EMBL" id="RFA14127.1"/>
    </source>
</evidence>
<protein>
    <submittedName>
        <fullName evidence="2">Uncharacterized protein</fullName>
    </submittedName>
</protein>
<evidence type="ECO:0000313" key="3">
    <source>
        <dbReference type="Proteomes" id="UP000256541"/>
    </source>
</evidence>
<reference evidence="2 3" key="1">
    <citation type="submission" date="2017-04" db="EMBL/GenBank/DDBJ databases">
        <title>Comparative genome analysis of Subtercola boreus.</title>
        <authorList>
            <person name="Cho Y.-J."/>
            <person name="Cho A."/>
            <person name="Kim O.-S."/>
            <person name="Lee J.-I."/>
        </authorList>
    </citation>
    <scope>NUCLEOTIDE SEQUENCE [LARGE SCALE GENOMIC DNA]</scope>
    <source>
        <strain evidence="2 3">P27479</strain>
    </source>
</reference>
<comment type="caution">
    <text evidence="2">The sequence shown here is derived from an EMBL/GenBank/DDBJ whole genome shotgun (WGS) entry which is preliminary data.</text>
</comment>
<feature type="compositionally biased region" description="Basic and acidic residues" evidence="1">
    <location>
        <begin position="1"/>
        <end position="10"/>
    </location>
</feature>
<evidence type="ECO:0000256" key="1">
    <source>
        <dbReference type="SAM" id="MobiDB-lite"/>
    </source>
</evidence>
<organism evidence="2 3">
    <name type="scientific">Subtercola boreus</name>
    <dbReference type="NCBI Taxonomy" id="120213"/>
    <lineage>
        <taxon>Bacteria</taxon>
        <taxon>Bacillati</taxon>
        <taxon>Actinomycetota</taxon>
        <taxon>Actinomycetes</taxon>
        <taxon>Micrococcales</taxon>
        <taxon>Microbacteriaceae</taxon>
        <taxon>Subtercola</taxon>
    </lineage>
</organism>
<sequence length="170" mass="17598">MPSRTIDARTRPTGVTTTVAPPRATEPGSPAGAAAISSSPTSTLSLRAAVARASGLSAGSIRISRFRRAIATGWVRSSEIRSLNERRSRTCSSLARASPVRSIHANHPSPIARDAHRPDSALTGSREQMPAPSTRITVSSAANPTAHPVRTLAARSSASAVACPSTRASK</sequence>
<feature type="compositionally biased region" description="Low complexity" evidence="1">
    <location>
        <begin position="28"/>
        <end position="39"/>
    </location>
</feature>
<dbReference type="AlphaFoldDB" id="A0A3E0VZ84"/>